<organism evidence="2 3">
    <name type="scientific">Enhydrobacter aerosaccus</name>
    <dbReference type="NCBI Taxonomy" id="225324"/>
    <lineage>
        <taxon>Bacteria</taxon>
        <taxon>Pseudomonadati</taxon>
        <taxon>Pseudomonadota</taxon>
        <taxon>Alphaproteobacteria</taxon>
        <taxon>Hyphomicrobiales</taxon>
        <taxon>Enhydrobacter</taxon>
    </lineage>
</organism>
<dbReference type="Proteomes" id="UP000190092">
    <property type="component" value="Unassembled WGS sequence"/>
</dbReference>
<keyword evidence="1" id="KW-0472">Membrane</keyword>
<dbReference type="AlphaFoldDB" id="A0A1T4TJP6"/>
<keyword evidence="1" id="KW-1133">Transmembrane helix</keyword>
<dbReference type="RefSeq" id="WP_085938122.1">
    <property type="nucleotide sequence ID" value="NZ_FUWJ01000019.1"/>
</dbReference>
<gene>
    <name evidence="2" type="ORF">SAMN02745126_06391</name>
</gene>
<keyword evidence="1" id="KW-0812">Transmembrane</keyword>
<name>A0A1T4TJP6_9HYPH</name>
<sequence>MLGWLCFTFNVASAVAAVGVLVLLVRKARVQPSPGNLVTAAEHYRRLNRQIALLCYGALFLQALRVVAESTT</sequence>
<evidence type="ECO:0000313" key="2">
    <source>
        <dbReference type="EMBL" id="SKA40624.1"/>
    </source>
</evidence>
<accession>A0A1T4TJP6</accession>
<feature type="transmembrane region" description="Helical" evidence="1">
    <location>
        <begin position="6"/>
        <end position="25"/>
    </location>
</feature>
<proteinExistence type="predicted"/>
<evidence type="ECO:0000256" key="1">
    <source>
        <dbReference type="SAM" id="Phobius"/>
    </source>
</evidence>
<keyword evidence="3" id="KW-1185">Reference proteome</keyword>
<reference evidence="3" key="1">
    <citation type="submission" date="2017-02" db="EMBL/GenBank/DDBJ databases">
        <authorList>
            <person name="Varghese N."/>
            <person name="Submissions S."/>
        </authorList>
    </citation>
    <scope>NUCLEOTIDE SEQUENCE [LARGE SCALE GENOMIC DNA]</scope>
    <source>
        <strain evidence="3">ATCC 27094</strain>
    </source>
</reference>
<evidence type="ECO:0000313" key="3">
    <source>
        <dbReference type="Proteomes" id="UP000190092"/>
    </source>
</evidence>
<dbReference type="EMBL" id="FUWJ01000019">
    <property type="protein sequence ID" value="SKA40624.1"/>
    <property type="molecule type" value="Genomic_DNA"/>
</dbReference>
<protein>
    <submittedName>
        <fullName evidence="2">Uncharacterized protein</fullName>
    </submittedName>
</protein>